<dbReference type="InterPro" id="IPR020904">
    <property type="entry name" value="Sc_DH/Rdtase_CS"/>
</dbReference>
<keyword evidence="6" id="KW-1185">Reference proteome</keyword>
<sequence length="266" mass="28296">MGIFSSAALQEEHVLITGATGGIGRATAITVLKMGASVTVTGRNRKKLTELEQELSSYATKDRICVVAADILKAEERDVLVGQASSRNGVITCLVNAAGISGGDTVDRLTPKDLQEIMEVNYTATVLLTQQIYQGMIQSQKGAIVNVSSLSGLRGTYGNSAYSASKFALIGFTQSLALEAIESNIRVNAVCPGYVETEMAKNAINKKALRNDRSFQEEYELAKDGIPSGKITNPEEVANTIAFLLTDAAVNIVGESVKISGENVMR</sequence>
<comment type="caution">
    <text evidence="5">The sequence shown here is derived from an EMBL/GenBank/DDBJ whole genome shotgun (WGS) entry which is preliminary data.</text>
</comment>
<reference evidence="5 6" key="1">
    <citation type="submission" date="2019-04" db="EMBL/GenBank/DDBJ databases">
        <title>Bacillus caeni sp. nov., a bacterium isolated from mangrove sediment.</title>
        <authorList>
            <person name="Huang H."/>
            <person name="Mo K."/>
            <person name="Hu Y."/>
        </authorList>
    </citation>
    <scope>NUCLEOTIDE SEQUENCE [LARGE SCALE GENOMIC DNA]</scope>
    <source>
        <strain evidence="5 6">HB172195</strain>
    </source>
</reference>
<dbReference type="PANTHER" id="PTHR42879">
    <property type="entry name" value="3-OXOACYL-(ACYL-CARRIER-PROTEIN) REDUCTASE"/>
    <property type="match status" value="1"/>
</dbReference>
<dbReference type="Gene3D" id="3.40.50.720">
    <property type="entry name" value="NAD(P)-binding Rossmann-like Domain"/>
    <property type="match status" value="1"/>
</dbReference>
<evidence type="ECO:0000313" key="6">
    <source>
        <dbReference type="Proteomes" id="UP000308230"/>
    </source>
</evidence>
<dbReference type="EMBL" id="SWLG01000006">
    <property type="protein sequence ID" value="TLS37454.1"/>
    <property type="molecule type" value="Genomic_DNA"/>
</dbReference>
<dbReference type="InterPro" id="IPR057326">
    <property type="entry name" value="KR_dom"/>
</dbReference>
<dbReference type="AlphaFoldDB" id="A0A5R9FA66"/>
<dbReference type="PROSITE" id="PS00061">
    <property type="entry name" value="ADH_SHORT"/>
    <property type="match status" value="1"/>
</dbReference>
<evidence type="ECO:0000256" key="2">
    <source>
        <dbReference type="ARBA" id="ARBA00023002"/>
    </source>
</evidence>
<dbReference type="PRINTS" id="PR00080">
    <property type="entry name" value="SDRFAMILY"/>
</dbReference>
<dbReference type="CDD" id="cd05233">
    <property type="entry name" value="SDR_c"/>
    <property type="match status" value="1"/>
</dbReference>
<dbReference type="InterPro" id="IPR002347">
    <property type="entry name" value="SDR_fam"/>
</dbReference>
<evidence type="ECO:0000259" key="4">
    <source>
        <dbReference type="SMART" id="SM00822"/>
    </source>
</evidence>
<dbReference type="InterPro" id="IPR036291">
    <property type="entry name" value="NAD(P)-bd_dom_sf"/>
</dbReference>
<comment type="similarity">
    <text evidence="1 3">Belongs to the short-chain dehydrogenases/reductases (SDR) family.</text>
</comment>
<gene>
    <name evidence="5" type="ORF">FCL54_09920</name>
</gene>
<name>A0A5R9FA66_9BACL</name>
<accession>A0A5R9FA66</accession>
<protein>
    <submittedName>
        <fullName evidence="5">SDR family oxidoreductase</fullName>
    </submittedName>
</protein>
<dbReference type="FunFam" id="3.40.50.720:FF:000084">
    <property type="entry name" value="Short-chain dehydrogenase reductase"/>
    <property type="match status" value="1"/>
</dbReference>
<dbReference type="GO" id="GO:0008206">
    <property type="term" value="P:bile acid metabolic process"/>
    <property type="evidence" value="ECO:0007669"/>
    <property type="project" value="UniProtKB-ARBA"/>
</dbReference>
<dbReference type="SMART" id="SM00822">
    <property type="entry name" value="PKS_KR"/>
    <property type="match status" value="1"/>
</dbReference>
<feature type="domain" description="Ketoreductase" evidence="4">
    <location>
        <begin position="12"/>
        <end position="184"/>
    </location>
</feature>
<dbReference type="Proteomes" id="UP000308230">
    <property type="component" value="Unassembled WGS sequence"/>
</dbReference>
<dbReference type="PANTHER" id="PTHR42879:SF2">
    <property type="entry name" value="3-OXOACYL-[ACYL-CARRIER-PROTEIN] REDUCTASE FABG"/>
    <property type="match status" value="1"/>
</dbReference>
<dbReference type="GO" id="GO:0016491">
    <property type="term" value="F:oxidoreductase activity"/>
    <property type="evidence" value="ECO:0007669"/>
    <property type="project" value="UniProtKB-KW"/>
</dbReference>
<proteinExistence type="inferred from homology"/>
<dbReference type="OrthoDB" id="9803333at2"/>
<dbReference type="RefSeq" id="WP_138125900.1">
    <property type="nucleotide sequence ID" value="NZ_SWLG01000006.1"/>
</dbReference>
<evidence type="ECO:0000313" key="5">
    <source>
        <dbReference type="EMBL" id="TLS37454.1"/>
    </source>
</evidence>
<evidence type="ECO:0000256" key="3">
    <source>
        <dbReference type="RuleBase" id="RU000363"/>
    </source>
</evidence>
<dbReference type="Pfam" id="PF00106">
    <property type="entry name" value="adh_short"/>
    <property type="match status" value="1"/>
</dbReference>
<dbReference type="SUPFAM" id="SSF51735">
    <property type="entry name" value="NAD(P)-binding Rossmann-fold domains"/>
    <property type="match status" value="1"/>
</dbReference>
<organism evidence="5 6">
    <name type="scientific">Exobacillus caeni</name>
    <dbReference type="NCBI Taxonomy" id="2574798"/>
    <lineage>
        <taxon>Bacteria</taxon>
        <taxon>Bacillati</taxon>
        <taxon>Bacillota</taxon>
        <taxon>Bacilli</taxon>
        <taxon>Bacillales</taxon>
        <taxon>Guptibacillaceae</taxon>
        <taxon>Exobacillus</taxon>
    </lineage>
</organism>
<keyword evidence="2" id="KW-0560">Oxidoreductase</keyword>
<dbReference type="InterPro" id="IPR050259">
    <property type="entry name" value="SDR"/>
</dbReference>
<dbReference type="PRINTS" id="PR00081">
    <property type="entry name" value="GDHRDH"/>
</dbReference>
<evidence type="ECO:0000256" key="1">
    <source>
        <dbReference type="ARBA" id="ARBA00006484"/>
    </source>
</evidence>